<dbReference type="InterPro" id="IPR008912">
    <property type="entry name" value="Uncharacterised_CoxE"/>
</dbReference>
<dbReference type="HOGENOM" id="CLU_412739_0_0_9"/>
<feature type="domain" description="VWFA" evidence="2">
    <location>
        <begin position="329"/>
        <end position="504"/>
    </location>
</feature>
<proteinExistence type="predicted"/>
<dbReference type="STRING" id="644966.Tmar_1535"/>
<dbReference type="SUPFAM" id="SSF53300">
    <property type="entry name" value="vWA-like"/>
    <property type="match status" value="1"/>
</dbReference>
<reference evidence="3 4" key="1">
    <citation type="journal article" date="2010" name="Stand. Genomic Sci.">
        <title>Complete genome sequence of Thermaerobacter marianensis type strain (7p75a).</title>
        <authorList>
            <person name="Han C."/>
            <person name="Gu W."/>
            <person name="Zhang X."/>
            <person name="Lapidus A."/>
            <person name="Nolan M."/>
            <person name="Copeland A."/>
            <person name="Lucas S."/>
            <person name="Del Rio T.G."/>
            <person name="Tice H."/>
            <person name="Cheng J.F."/>
            <person name="Tapia R."/>
            <person name="Goodwin L."/>
            <person name="Pitluck S."/>
            <person name="Pagani I."/>
            <person name="Ivanova N."/>
            <person name="Mavromatis K."/>
            <person name="Mikhailova N."/>
            <person name="Pati A."/>
            <person name="Chen A."/>
            <person name="Palaniappan K."/>
            <person name="Land M."/>
            <person name="Hauser L."/>
            <person name="Chang Y.J."/>
            <person name="Jeffries C.D."/>
            <person name="Schneider S."/>
            <person name="Rohde M."/>
            <person name="Goker M."/>
            <person name="Pukall R."/>
            <person name="Woyke T."/>
            <person name="Bristow J."/>
            <person name="Eisen J.A."/>
            <person name="Markowitz V."/>
            <person name="Hugenholtz P."/>
            <person name="Kyrpides N.C."/>
            <person name="Klenk H.P."/>
            <person name="Detter J.C."/>
        </authorList>
    </citation>
    <scope>NUCLEOTIDE SEQUENCE [LARGE SCALE GENOMIC DNA]</scope>
    <source>
        <strain evidence="4">ATCC 700841 / DSM 12885 / JCM 10246 / 7p75a</strain>
    </source>
</reference>
<feature type="compositionally biased region" description="Gly residues" evidence="1">
    <location>
        <begin position="166"/>
        <end position="175"/>
    </location>
</feature>
<dbReference type="PANTHER" id="PTHR39338:SF6">
    <property type="entry name" value="BLL5662 PROTEIN"/>
    <property type="match status" value="1"/>
</dbReference>
<organism evidence="3 4">
    <name type="scientific">Thermaerobacter marianensis (strain ATCC 700841 / DSM 12885 / JCM 10246 / 7p75a)</name>
    <dbReference type="NCBI Taxonomy" id="644966"/>
    <lineage>
        <taxon>Bacteria</taxon>
        <taxon>Bacillati</taxon>
        <taxon>Bacillota</taxon>
        <taxon>Clostridia</taxon>
        <taxon>Eubacteriales</taxon>
        <taxon>Clostridiales Family XVII. Incertae Sedis</taxon>
        <taxon>Thermaerobacter</taxon>
    </lineage>
</organism>
<dbReference type="RefSeq" id="WP_013495949.1">
    <property type="nucleotide sequence ID" value="NC_014831.1"/>
</dbReference>
<dbReference type="eggNOG" id="COG3552">
    <property type="taxonomic scope" value="Bacteria"/>
</dbReference>
<feature type="region of interest" description="Disordered" evidence="1">
    <location>
        <begin position="97"/>
        <end position="203"/>
    </location>
</feature>
<dbReference type="PANTHER" id="PTHR39338">
    <property type="entry name" value="BLL5662 PROTEIN-RELATED"/>
    <property type="match status" value="1"/>
</dbReference>
<evidence type="ECO:0000313" key="4">
    <source>
        <dbReference type="Proteomes" id="UP000008915"/>
    </source>
</evidence>
<dbReference type="Proteomes" id="UP000008915">
    <property type="component" value="Chromosome"/>
</dbReference>
<dbReference type="SMART" id="SM00327">
    <property type="entry name" value="VWA"/>
    <property type="match status" value="1"/>
</dbReference>
<evidence type="ECO:0000256" key="1">
    <source>
        <dbReference type="SAM" id="MobiDB-lite"/>
    </source>
</evidence>
<protein>
    <submittedName>
        <fullName evidence="3">VWA containing CoxE family protein</fullName>
    </submittedName>
</protein>
<gene>
    <name evidence="3" type="ordered locus">Tmar_1535</name>
</gene>
<dbReference type="Pfam" id="PF05762">
    <property type="entry name" value="VWA_CoxE"/>
    <property type="match status" value="1"/>
</dbReference>
<accession>E6SGR2</accession>
<dbReference type="EMBL" id="CP002344">
    <property type="protein sequence ID" value="ADU51646.1"/>
    <property type="molecule type" value="Genomic_DNA"/>
</dbReference>
<name>E6SGR2_THEM7</name>
<reference evidence="4" key="2">
    <citation type="journal article" date="2010" name="Stand. Genomic Sci.">
        <title>Complete genome sequence of Thermaerobacter marianensis type strain (7p75aT).</title>
        <authorList>
            <person name="Han C."/>
            <person name="Gu W."/>
            <person name="Zhang X."/>
            <person name="Lapidus A."/>
            <person name="Nolan M."/>
            <person name="Copeland A."/>
            <person name="Lucas S."/>
            <person name="Glavina Del Rio T."/>
            <person name="Tice H."/>
            <person name="Cheng J."/>
            <person name="Tapia R."/>
            <person name="Goodwin L."/>
            <person name="Pitluck S."/>
            <person name="Pagani I."/>
            <person name="Ivanova N."/>
            <person name="Mavromatis K."/>
            <person name="Mikhailova N."/>
            <person name="Pati A."/>
            <person name="Chen A."/>
            <person name="Palaniappan K."/>
            <person name="Land M."/>
            <person name="Hauser L."/>
            <person name="Chang Y."/>
            <person name="Jeffries C."/>
            <person name="Schneider S."/>
            <person name="Rohde M."/>
            <person name="Goker M."/>
            <person name="Pukall R."/>
            <person name="Woyke T."/>
            <person name="Bristow J."/>
            <person name="Eisen J."/>
            <person name="Markowitz V."/>
            <person name="Hugenholtz P."/>
            <person name="Kyrpides N."/>
            <person name="Klenk H."/>
            <person name="Detter J."/>
        </authorList>
    </citation>
    <scope>NUCLEOTIDE SEQUENCE [LARGE SCALE GENOMIC DNA]</scope>
    <source>
        <strain evidence="4">ATCC 700841 / DSM 12885 / JCM 10246 / 7p75a</strain>
    </source>
</reference>
<dbReference type="PIRSF" id="PIRSF010256">
    <property type="entry name" value="CoxE_vWa"/>
    <property type="match status" value="1"/>
</dbReference>
<dbReference type="AlphaFoldDB" id="E6SGR2"/>
<feature type="compositionally biased region" description="Basic and acidic residues" evidence="1">
    <location>
        <begin position="137"/>
        <end position="165"/>
    </location>
</feature>
<evidence type="ECO:0000259" key="2">
    <source>
        <dbReference type="SMART" id="SM00327"/>
    </source>
</evidence>
<dbReference type="InterPro" id="IPR011195">
    <property type="entry name" value="UCP010256"/>
</dbReference>
<evidence type="ECO:0000313" key="3">
    <source>
        <dbReference type="EMBL" id="ADU51646.1"/>
    </source>
</evidence>
<keyword evidence="4" id="KW-1185">Reference proteome</keyword>
<dbReference type="InterPro" id="IPR002035">
    <property type="entry name" value="VWF_A"/>
</dbReference>
<sequence>MTGPADSSNGHQLPANLRDRLVLLVRRLRAAGVRSSPGDAITALAALEHVDLGDVAEVRAALRTVLAHRREDLPLVDRALDAFLWGDPIPFDATGRPGALGTGFGPGSWPNPVVPDGLVDGDEIGQGQGNGQGMATAEREGQRAPQERQQLQERQQEGERPRQGDGEGAGHGQGHGQEDGEEAGQGSGEGRAEPPWQQGGDEQTGVDTALEIILGAAQGLSRQDRPLGHDGPTDADEPGTWTARAGGSPGGYSPLAVLTRRDVQLLDARERQAVMAAARLLGRWLATRPSRRFVRARKGAIDGRRALREAARRAGDLTRWPRRRRRRERLRLVCLLDVSGSMDVYSQLFLHFLHGLQHAGGRVETFAIGTRLTRLTPVLLTPRPEVAMARAAAVTVDWSGGTRLGECLWVFLQRYGSLLDRETVMLVVSDGLDRGDLDLLDRTLRACRRRVRALVWMNPLAGDPRYEPRAQGMQVALPYIDVLAPAHNVESLVRLADLLARQPRVVGRHGRRPFRWLGLAPAGARDDGVQEGHR</sequence>
<dbReference type="Gene3D" id="3.40.50.410">
    <property type="entry name" value="von Willebrand factor, type A domain"/>
    <property type="match status" value="1"/>
</dbReference>
<feature type="compositionally biased region" description="Basic and acidic residues" evidence="1">
    <location>
        <begin position="222"/>
        <end position="232"/>
    </location>
</feature>
<dbReference type="InterPro" id="IPR036465">
    <property type="entry name" value="vWFA_dom_sf"/>
</dbReference>
<feature type="region of interest" description="Disordered" evidence="1">
    <location>
        <begin position="219"/>
        <end position="253"/>
    </location>
</feature>
<dbReference type="OrthoDB" id="9790469at2"/>
<dbReference type="KEGG" id="tmr:Tmar_1535"/>